<protein>
    <submittedName>
        <fullName evidence="2">Uncharacterized protein</fullName>
    </submittedName>
</protein>
<dbReference type="AlphaFoldDB" id="A0A9Q1CBK8"/>
<name>A0A9Q1CBK8_HOLLE</name>
<sequence>MNGRNETFEVQSTRANRRANMVKYVLCGLLSIFQMVNTSQKKMSKMQTIVPVREIR</sequence>
<comment type="caution">
    <text evidence="2">The sequence shown here is derived from an EMBL/GenBank/DDBJ whole genome shotgun (WGS) entry which is preliminary data.</text>
</comment>
<keyword evidence="1" id="KW-1133">Transmembrane helix</keyword>
<evidence type="ECO:0000256" key="1">
    <source>
        <dbReference type="SAM" id="Phobius"/>
    </source>
</evidence>
<evidence type="ECO:0000313" key="3">
    <source>
        <dbReference type="Proteomes" id="UP001152320"/>
    </source>
</evidence>
<evidence type="ECO:0000313" key="2">
    <source>
        <dbReference type="EMBL" id="KAJ8041950.1"/>
    </source>
</evidence>
<keyword evidence="1" id="KW-0812">Transmembrane</keyword>
<reference evidence="2" key="1">
    <citation type="submission" date="2021-10" db="EMBL/GenBank/DDBJ databases">
        <title>Tropical sea cucumber genome reveals ecological adaptation and Cuvierian tubules defense mechanism.</title>
        <authorList>
            <person name="Chen T."/>
        </authorList>
    </citation>
    <scope>NUCLEOTIDE SEQUENCE</scope>
    <source>
        <strain evidence="2">Nanhai2018</strain>
        <tissue evidence="2">Muscle</tissue>
    </source>
</reference>
<dbReference type="Proteomes" id="UP001152320">
    <property type="component" value="Chromosome 5"/>
</dbReference>
<feature type="transmembrane region" description="Helical" evidence="1">
    <location>
        <begin position="20"/>
        <end position="37"/>
    </location>
</feature>
<organism evidence="2 3">
    <name type="scientific">Holothuria leucospilota</name>
    <name type="common">Black long sea cucumber</name>
    <name type="synonym">Mertensiothuria leucospilota</name>
    <dbReference type="NCBI Taxonomy" id="206669"/>
    <lineage>
        <taxon>Eukaryota</taxon>
        <taxon>Metazoa</taxon>
        <taxon>Echinodermata</taxon>
        <taxon>Eleutherozoa</taxon>
        <taxon>Echinozoa</taxon>
        <taxon>Holothuroidea</taxon>
        <taxon>Aspidochirotacea</taxon>
        <taxon>Aspidochirotida</taxon>
        <taxon>Holothuriidae</taxon>
        <taxon>Holothuria</taxon>
    </lineage>
</organism>
<gene>
    <name evidence="2" type="ORF">HOLleu_12893</name>
</gene>
<proteinExistence type="predicted"/>
<keyword evidence="1" id="KW-0472">Membrane</keyword>
<keyword evidence="3" id="KW-1185">Reference proteome</keyword>
<accession>A0A9Q1CBK8</accession>
<dbReference type="EMBL" id="JAIZAY010000005">
    <property type="protein sequence ID" value="KAJ8041950.1"/>
    <property type="molecule type" value="Genomic_DNA"/>
</dbReference>